<sequence>MNKVCFLVFLIAGFQVHGNEAWENDYDEALNFQCPDQTTISGITSQHHNRYEDRRWDFRCKRSPASTSCFWTVYVNGFDKPVHFSCPNNHIISGMSSYHQNQQEDRRWRFYCCAVDNYCSHPCSWTPYVNNFDEKFTWVVPHGSYLAGVRSYHNNHAEDRRWRFKFCASTC</sequence>
<dbReference type="InterPro" id="IPR026645">
    <property type="entry name" value="Dermatopontin"/>
</dbReference>
<dbReference type="GO" id="GO:0030199">
    <property type="term" value="P:collagen fibril organization"/>
    <property type="evidence" value="ECO:0007669"/>
    <property type="project" value="TreeGrafter"/>
</dbReference>
<dbReference type="Pfam" id="PF14704">
    <property type="entry name" value="DERM"/>
    <property type="match status" value="1"/>
</dbReference>
<dbReference type="OrthoDB" id="5975249at2759"/>
<evidence type="ECO:0000256" key="2">
    <source>
        <dbReference type="ARBA" id="ARBA00008712"/>
    </source>
</evidence>
<evidence type="ECO:0000256" key="1">
    <source>
        <dbReference type="ARBA" id="ARBA00004613"/>
    </source>
</evidence>
<dbReference type="Proteomes" id="UP001152803">
    <property type="component" value="Unassembled WGS sequence"/>
</dbReference>
<dbReference type="GO" id="GO:0031012">
    <property type="term" value="C:extracellular matrix"/>
    <property type="evidence" value="ECO:0007669"/>
    <property type="project" value="TreeGrafter"/>
</dbReference>
<evidence type="ECO:0000256" key="3">
    <source>
        <dbReference type="ARBA" id="ARBA00022525"/>
    </source>
</evidence>
<organism evidence="6 7">
    <name type="scientific">Conger conger</name>
    <name type="common">Conger eel</name>
    <name type="synonym">Muraena conger</name>
    <dbReference type="NCBI Taxonomy" id="82655"/>
    <lineage>
        <taxon>Eukaryota</taxon>
        <taxon>Metazoa</taxon>
        <taxon>Chordata</taxon>
        <taxon>Craniata</taxon>
        <taxon>Vertebrata</taxon>
        <taxon>Euteleostomi</taxon>
        <taxon>Actinopterygii</taxon>
        <taxon>Neopterygii</taxon>
        <taxon>Teleostei</taxon>
        <taxon>Anguilliformes</taxon>
        <taxon>Congridae</taxon>
        <taxon>Conger</taxon>
    </lineage>
</organism>
<keyword evidence="3" id="KW-0964">Secreted</keyword>
<feature type="chain" id="PRO_5040255772" description="Dermatopontin" evidence="5">
    <location>
        <begin position="22"/>
        <end position="171"/>
    </location>
</feature>
<keyword evidence="7" id="KW-1185">Reference proteome</keyword>
<comment type="caution">
    <text evidence="6">The sequence shown here is derived from an EMBL/GenBank/DDBJ whole genome shotgun (WGS) entry which is preliminary data.</text>
</comment>
<evidence type="ECO:0000256" key="4">
    <source>
        <dbReference type="ARBA" id="ARBA00023157"/>
    </source>
</evidence>
<reference evidence="6" key="1">
    <citation type="journal article" date="2023" name="Science">
        <title>Genome structures resolve the early diversification of teleost fishes.</title>
        <authorList>
            <person name="Parey E."/>
            <person name="Louis A."/>
            <person name="Montfort J."/>
            <person name="Bouchez O."/>
            <person name="Roques C."/>
            <person name="Iampietro C."/>
            <person name="Lluch J."/>
            <person name="Castinel A."/>
            <person name="Donnadieu C."/>
            <person name="Desvignes T."/>
            <person name="Floi Bucao C."/>
            <person name="Jouanno E."/>
            <person name="Wen M."/>
            <person name="Mejri S."/>
            <person name="Dirks R."/>
            <person name="Jansen H."/>
            <person name="Henkel C."/>
            <person name="Chen W.J."/>
            <person name="Zahm M."/>
            <person name="Cabau C."/>
            <person name="Klopp C."/>
            <person name="Thompson A.W."/>
            <person name="Robinson-Rechavi M."/>
            <person name="Braasch I."/>
            <person name="Lecointre G."/>
            <person name="Bobe J."/>
            <person name="Postlethwait J.H."/>
            <person name="Berthelot C."/>
            <person name="Roest Crollius H."/>
            <person name="Guiguen Y."/>
        </authorList>
    </citation>
    <scope>NUCLEOTIDE SEQUENCE</scope>
    <source>
        <strain evidence="6">Concon-B</strain>
    </source>
</reference>
<dbReference type="PANTHER" id="PTHR15040:SF3">
    <property type="entry name" value="SI:DKEY-14D8.6-RELATED"/>
    <property type="match status" value="1"/>
</dbReference>
<protein>
    <recommendedName>
        <fullName evidence="8">Dermatopontin</fullName>
    </recommendedName>
</protein>
<dbReference type="EMBL" id="JAFJMO010000008">
    <property type="protein sequence ID" value="KAJ8269288.1"/>
    <property type="molecule type" value="Genomic_DNA"/>
</dbReference>
<evidence type="ECO:0000256" key="5">
    <source>
        <dbReference type="SAM" id="SignalP"/>
    </source>
</evidence>
<evidence type="ECO:0000313" key="7">
    <source>
        <dbReference type="Proteomes" id="UP001152803"/>
    </source>
</evidence>
<dbReference type="AlphaFoldDB" id="A0A9Q1HWT4"/>
<accession>A0A9Q1HWT4</accession>
<comment type="similarity">
    <text evidence="2">Belongs to the dermatopontin family.</text>
</comment>
<proteinExistence type="inferred from homology"/>
<feature type="signal peptide" evidence="5">
    <location>
        <begin position="1"/>
        <end position="21"/>
    </location>
</feature>
<dbReference type="PANTHER" id="PTHR15040">
    <property type="entry name" value="DERMATOPONTIN-RELATED"/>
    <property type="match status" value="1"/>
</dbReference>
<name>A0A9Q1HWT4_CONCO</name>
<gene>
    <name evidence="6" type="ORF">COCON_G00118950</name>
</gene>
<evidence type="ECO:0000313" key="6">
    <source>
        <dbReference type="EMBL" id="KAJ8269288.1"/>
    </source>
</evidence>
<dbReference type="GO" id="GO:0005615">
    <property type="term" value="C:extracellular space"/>
    <property type="evidence" value="ECO:0007669"/>
    <property type="project" value="TreeGrafter"/>
</dbReference>
<keyword evidence="5" id="KW-0732">Signal</keyword>
<evidence type="ECO:0008006" key="8">
    <source>
        <dbReference type="Google" id="ProtNLM"/>
    </source>
</evidence>
<keyword evidence="4" id="KW-1015">Disulfide bond</keyword>
<comment type="subcellular location">
    <subcellularLocation>
        <location evidence="1">Secreted</location>
    </subcellularLocation>
</comment>